<dbReference type="Gene3D" id="3.90.550.10">
    <property type="entry name" value="Spore Coat Polysaccharide Biosynthesis Protein SpsA, Chain A"/>
    <property type="match status" value="1"/>
</dbReference>
<evidence type="ECO:0000256" key="1">
    <source>
        <dbReference type="ARBA" id="ARBA00006739"/>
    </source>
</evidence>
<dbReference type="PANTHER" id="PTHR22916:SF3">
    <property type="entry name" value="UDP-GLCNAC:BETAGAL BETA-1,3-N-ACETYLGLUCOSAMINYLTRANSFERASE-LIKE PROTEIN 1"/>
    <property type="match status" value="1"/>
</dbReference>
<gene>
    <name evidence="4" type="ORF">HNQ45_000979</name>
</gene>
<comment type="caution">
    <text evidence="4">The sequence shown here is derived from an EMBL/GenBank/DDBJ whole genome shotgun (WGS) entry which is preliminary data.</text>
</comment>
<dbReference type="RefSeq" id="WP_183674020.1">
    <property type="nucleotide sequence ID" value="NZ_CBCRYX010000004.1"/>
</dbReference>
<dbReference type="Proteomes" id="UP000579136">
    <property type="component" value="Unassembled WGS sequence"/>
</dbReference>
<evidence type="ECO:0000313" key="5">
    <source>
        <dbReference type="Proteomes" id="UP000579136"/>
    </source>
</evidence>
<organism evidence="4 5">
    <name type="scientific">Nosocomiicoccus ampullae</name>
    <dbReference type="NCBI Taxonomy" id="489910"/>
    <lineage>
        <taxon>Bacteria</taxon>
        <taxon>Bacillati</taxon>
        <taxon>Bacillota</taxon>
        <taxon>Bacilli</taxon>
        <taxon>Bacillales</taxon>
        <taxon>Staphylococcaceae</taxon>
        <taxon>Nosocomiicoccus</taxon>
    </lineage>
</organism>
<name>A0A9Q2CZF3_9STAP</name>
<evidence type="ECO:0000259" key="2">
    <source>
        <dbReference type="Pfam" id="PF00535"/>
    </source>
</evidence>
<keyword evidence="5" id="KW-1185">Reference proteome</keyword>
<dbReference type="Pfam" id="PF00535">
    <property type="entry name" value="Glycos_transf_2"/>
    <property type="match status" value="1"/>
</dbReference>
<dbReference type="AlphaFoldDB" id="A0A9Q2CZF3"/>
<dbReference type="SUPFAM" id="SSF53448">
    <property type="entry name" value="Nucleotide-diphospho-sugar transferases"/>
    <property type="match status" value="1"/>
</dbReference>
<dbReference type="InterPro" id="IPR001173">
    <property type="entry name" value="Glyco_trans_2-like"/>
</dbReference>
<dbReference type="CDD" id="cd00761">
    <property type="entry name" value="Glyco_tranf_GTA_type"/>
    <property type="match status" value="1"/>
</dbReference>
<accession>A0A9Q2CZF3</accession>
<evidence type="ECO:0000259" key="3">
    <source>
        <dbReference type="Pfam" id="PF19087"/>
    </source>
</evidence>
<proteinExistence type="inferred from homology"/>
<sequence>MLELSIIMPLYNKEYSIEQSLNSIINLDIDHSNIEVIIIDDKSTDDSVNIVSKFLEDYDFFKLIELEENSGSPSTPRNVGITKAKGTYIALLDADDWLDSKGFPELLKQAIENDSDFAFGQAIKHSDKNISKIATFASYKKQNNLIPYEIEKIFRAVGPPGKIFKRSLIVNNDIKFKHLKYGEDKLFFIEAISLSSSASMNPTPVYHVNRYSRNVSLVQETSIIEKSYLNIEVLKDVILMNIPDSAKKEAISRIIEMDFLSRLFNRKRFLNSNNKKDYYKVFNIMMKVLDKNNLVADDYITDNSLGAILKLVTEKRYDDLIEFITITTGKQKSARFLKDNQSYMRLPTPLEDIEPVKDEIYAVYNGTSEMNGEFYEIINVYIDDVQRINKVLLCEISNEPIEKEVSYLVNDYRILIKTNDLNFDDYNFNIKIVYDNYKSVLVNASYPSANINYNLNRQHYKVEFTNHHSKNTHPSAKIKANYLTEVPESVEILKKCYVYNDVEFKEKPLKKLNKNDEIKVCDIMYTKKGTPRLVTKDKQFITANKEFVKIIE</sequence>
<evidence type="ECO:0000313" key="4">
    <source>
        <dbReference type="EMBL" id="MBB5176092.1"/>
    </source>
</evidence>
<dbReference type="GO" id="GO:0016758">
    <property type="term" value="F:hexosyltransferase activity"/>
    <property type="evidence" value="ECO:0007669"/>
    <property type="project" value="UniProtKB-ARBA"/>
</dbReference>
<dbReference type="Pfam" id="PF19087">
    <property type="entry name" value="DUF5776"/>
    <property type="match status" value="1"/>
</dbReference>
<dbReference type="InterPro" id="IPR029044">
    <property type="entry name" value="Nucleotide-diphossugar_trans"/>
</dbReference>
<protein>
    <submittedName>
        <fullName evidence="4">Glycosyltransferase involved in cell wall biosynthesis</fullName>
    </submittedName>
</protein>
<comment type="similarity">
    <text evidence="1">Belongs to the glycosyltransferase 2 family.</text>
</comment>
<dbReference type="EMBL" id="JACHHF010000005">
    <property type="protein sequence ID" value="MBB5176092.1"/>
    <property type="molecule type" value="Genomic_DNA"/>
</dbReference>
<dbReference type="PANTHER" id="PTHR22916">
    <property type="entry name" value="GLYCOSYLTRANSFERASE"/>
    <property type="match status" value="1"/>
</dbReference>
<feature type="domain" description="DUF5776" evidence="3">
    <location>
        <begin position="482"/>
        <end position="548"/>
    </location>
</feature>
<dbReference type="InterPro" id="IPR044081">
    <property type="entry name" value="DUF5776"/>
</dbReference>
<reference evidence="4 5" key="1">
    <citation type="submission" date="2020-08" db="EMBL/GenBank/DDBJ databases">
        <title>Genomic Encyclopedia of Type Strains, Phase IV (KMG-IV): sequencing the most valuable type-strain genomes for metagenomic binning, comparative biology and taxonomic classification.</title>
        <authorList>
            <person name="Goeker M."/>
        </authorList>
    </citation>
    <scope>NUCLEOTIDE SEQUENCE [LARGE SCALE GENOMIC DNA]</scope>
    <source>
        <strain evidence="4 5">DSM 19163</strain>
    </source>
</reference>
<feature type="domain" description="Glycosyltransferase 2-like" evidence="2">
    <location>
        <begin position="5"/>
        <end position="133"/>
    </location>
</feature>